<protein>
    <recommendedName>
        <fullName evidence="3">Prefoldin subunit 5</fullName>
    </recommendedName>
</protein>
<dbReference type="OrthoDB" id="433124at2759"/>
<keyword evidence="2" id="KW-1185">Reference proteome</keyword>
<gene>
    <name evidence="1" type="ORF">SSLN_LOCUS15654</name>
</gene>
<accession>A0A3P7CVR0</accession>
<evidence type="ECO:0000313" key="2">
    <source>
        <dbReference type="Proteomes" id="UP000275846"/>
    </source>
</evidence>
<dbReference type="AlphaFoldDB" id="A0A3P7CVR0"/>
<organism evidence="1 2">
    <name type="scientific">Schistocephalus solidus</name>
    <name type="common">Tapeworm</name>
    <dbReference type="NCBI Taxonomy" id="70667"/>
    <lineage>
        <taxon>Eukaryota</taxon>
        <taxon>Metazoa</taxon>
        <taxon>Spiralia</taxon>
        <taxon>Lophotrochozoa</taxon>
        <taxon>Platyhelminthes</taxon>
        <taxon>Cestoda</taxon>
        <taxon>Eucestoda</taxon>
        <taxon>Diphyllobothriidea</taxon>
        <taxon>Diphyllobothriidae</taxon>
        <taxon>Schistocephalus</taxon>
    </lineage>
</organism>
<dbReference type="STRING" id="70667.A0A3P7CVR0"/>
<dbReference type="Proteomes" id="UP000275846">
    <property type="component" value="Unassembled WGS sequence"/>
</dbReference>
<dbReference type="InterPro" id="IPR004127">
    <property type="entry name" value="Prefoldin_subunit_alpha"/>
</dbReference>
<name>A0A3P7CVR0_SCHSO</name>
<dbReference type="Pfam" id="PF02996">
    <property type="entry name" value="Prefoldin"/>
    <property type="match status" value="1"/>
</dbReference>
<sequence>MQNLIEKFSEMKVKNEDLSSMVDIGCNFYVKAKIPSIEYLYVDIGLGFYLEMTHKEALAYIKERTELLNDRAELFRKKSFEIKARIKICLEMAWAAILTKKLKVNVFVYEEYRFKPTGRLQTNLEHNTLDCCKGTRQHRNVISAFKSCNVVQHQHTLQNAVMSFILKWCTAKKRRDNISSSVGS</sequence>
<dbReference type="CDD" id="cd23158">
    <property type="entry name" value="Prefoldin_UXT"/>
    <property type="match status" value="1"/>
</dbReference>
<reference evidence="1 2" key="1">
    <citation type="submission" date="2018-11" db="EMBL/GenBank/DDBJ databases">
        <authorList>
            <consortium name="Pathogen Informatics"/>
        </authorList>
    </citation>
    <scope>NUCLEOTIDE SEQUENCE [LARGE SCALE GENOMIC DNA]</scope>
    <source>
        <strain evidence="1 2">NST_G2</strain>
    </source>
</reference>
<evidence type="ECO:0008006" key="3">
    <source>
        <dbReference type="Google" id="ProtNLM"/>
    </source>
</evidence>
<dbReference type="EMBL" id="UYSU01040162">
    <property type="protein sequence ID" value="VDM02040.1"/>
    <property type="molecule type" value="Genomic_DNA"/>
</dbReference>
<dbReference type="Gene3D" id="1.10.287.370">
    <property type="match status" value="1"/>
</dbReference>
<proteinExistence type="predicted"/>
<dbReference type="InterPro" id="IPR009053">
    <property type="entry name" value="Prefoldin"/>
</dbReference>
<evidence type="ECO:0000313" key="1">
    <source>
        <dbReference type="EMBL" id="VDM02040.1"/>
    </source>
</evidence>
<dbReference type="SUPFAM" id="SSF46579">
    <property type="entry name" value="Prefoldin"/>
    <property type="match status" value="1"/>
</dbReference>